<feature type="domain" description="Rhodopsin" evidence="8">
    <location>
        <begin position="39"/>
        <end position="287"/>
    </location>
</feature>
<feature type="transmembrane region" description="Helical" evidence="7">
    <location>
        <begin position="107"/>
        <end position="127"/>
    </location>
</feature>
<dbReference type="PANTHER" id="PTHR33048:SF96">
    <property type="entry name" value="INTEGRAL MEMBRANE PROTEIN"/>
    <property type="match status" value="1"/>
</dbReference>
<feature type="region of interest" description="Disordered" evidence="6">
    <location>
        <begin position="312"/>
        <end position="333"/>
    </location>
</feature>
<evidence type="ECO:0000256" key="4">
    <source>
        <dbReference type="ARBA" id="ARBA00023136"/>
    </source>
</evidence>
<feature type="compositionally biased region" description="Basic and acidic residues" evidence="6">
    <location>
        <begin position="411"/>
        <end position="423"/>
    </location>
</feature>
<dbReference type="Proteomes" id="UP000304951">
    <property type="component" value="Unassembled WGS sequence"/>
</dbReference>
<evidence type="ECO:0000259" key="8">
    <source>
        <dbReference type="Pfam" id="PF20684"/>
    </source>
</evidence>
<evidence type="ECO:0000256" key="7">
    <source>
        <dbReference type="SAM" id="Phobius"/>
    </source>
</evidence>
<feature type="transmembrane region" description="Helical" evidence="7">
    <location>
        <begin position="55"/>
        <end position="76"/>
    </location>
</feature>
<feature type="compositionally biased region" description="Low complexity" evidence="6">
    <location>
        <begin position="312"/>
        <end position="328"/>
    </location>
</feature>
<dbReference type="EMBL" id="QZAF01000360">
    <property type="protein sequence ID" value="THV67967.1"/>
    <property type="molecule type" value="Genomic_DNA"/>
</dbReference>
<dbReference type="InterPro" id="IPR052337">
    <property type="entry name" value="SAT4-like"/>
</dbReference>
<dbReference type="Pfam" id="PF20684">
    <property type="entry name" value="Fung_rhodopsin"/>
    <property type="match status" value="1"/>
</dbReference>
<accession>A0A4S8SC19</accession>
<keyword evidence="3 7" id="KW-1133">Transmembrane helix</keyword>
<feature type="transmembrane region" description="Helical" evidence="7">
    <location>
        <begin position="139"/>
        <end position="161"/>
    </location>
</feature>
<reference evidence="9 10" key="1">
    <citation type="submission" date="2018-10" db="EMBL/GenBank/DDBJ databases">
        <title>Fifty Aureobasidium pullulans genomes reveal a recombining polyextremotolerant generalist.</title>
        <authorList>
            <person name="Gostincar C."/>
            <person name="Turk M."/>
            <person name="Zajc J."/>
            <person name="Gunde-Cimerman N."/>
        </authorList>
    </citation>
    <scope>NUCLEOTIDE SEQUENCE [LARGE SCALE GENOMIC DNA]</scope>
    <source>
        <strain evidence="9 10">EXF-11900</strain>
    </source>
</reference>
<gene>
    <name evidence="9" type="ORF">D6D28_07076</name>
</gene>
<name>A0A4S8SC19_AURPU</name>
<feature type="transmembrane region" description="Helical" evidence="7">
    <location>
        <begin position="25"/>
        <end position="43"/>
    </location>
</feature>
<dbReference type="PANTHER" id="PTHR33048">
    <property type="entry name" value="PTH11-LIKE INTEGRAL MEMBRANE PROTEIN (AFU_ORTHOLOGUE AFUA_5G11245)"/>
    <property type="match status" value="1"/>
</dbReference>
<evidence type="ECO:0000256" key="3">
    <source>
        <dbReference type="ARBA" id="ARBA00022989"/>
    </source>
</evidence>
<feature type="compositionally biased region" description="Basic and acidic residues" evidence="6">
    <location>
        <begin position="373"/>
        <end position="382"/>
    </location>
</feature>
<evidence type="ECO:0000256" key="2">
    <source>
        <dbReference type="ARBA" id="ARBA00022692"/>
    </source>
</evidence>
<dbReference type="GO" id="GO:0016020">
    <property type="term" value="C:membrane"/>
    <property type="evidence" value="ECO:0007669"/>
    <property type="project" value="UniProtKB-SubCell"/>
</dbReference>
<evidence type="ECO:0000256" key="1">
    <source>
        <dbReference type="ARBA" id="ARBA00004141"/>
    </source>
</evidence>
<feature type="transmembrane region" description="Helical" evidence="7">
    <location>
        <begin position="190"/>
        <end position="212"/>
    </location>
</feature>
<protein>
    <recommendedName>
        <fullName evidence="8">Rhodopsin domain-containing protein</fullName>
    </recommendedName>
</protein>
<sequence>MSLTVFMDPAAIANVGKSSLALKEAALASIPLTSVALSLRMYVRIFIVKGFGLDDVFLLVAQVFFFVFCGIAIKLINLEHDPSMIKAFSGSAKQAFAAIESIYTDSVLFTIFYVFSVVFLKISLAFFYLRIVIQRWQRVVIYMTATTMTLYGLAYSFTYLFRCGSDVHHQLVYRAAGKCIPDHTLLIMTYVLGILDTLTDFVYAFLPIYVLWNSNMPLGMKFTAGFLLCIGSVSSICALVRVATLANLTLDVKFFKQAVETGLWSIIEPGLAIVATSLAACRPLWRKVSESSSTGSLIKNTFMFKWSSAKRSGISSSSSQSRSGKAVSRPSGMGFVERSEANRGFKKFNDAEYGVSTATVAVGDEREMTELQDLGRLEAQDDFREEEEDKKSLVRASMTPSERQSRSKIFKTRDVRVDVRTAP</sequence>
<feature type="transmembrane region" description="Helical" evidence="7">
    <location>
        <begin position="224"/>
        <end position="243"/>
    </location>
</feature>
<evidence type="ECO:0000256" key="5">
    <source>
        <dbReference type="ARBA" id="ARBA00038359"/>
    </source>
</evidence>
<feature type="region of interest" description="Disordered" evidence="6">
    <location>
        <begin position="373"/>
        <end position="423"/>
    </location>
</feature>
<dbReference type="InterPro" id="IPR049326">
    <property type="entry name" value="Rhodopsin_dom_fungi"/>
</dbReference>
<keyword evidence="2 7" id="KW-0812">Transmembrane</keyword>
<organism evidence="9 10">
    <name type="scientific">Aureobasidium pullulans</name>
    <name type="common">Black yeast</name>
    <name type="synonym">Pullularia pullulans</name>
    <dbReference type="NCBI Taxonomy" id="5580"/>
    <lineage>
        <taxon>Eukaryota</taxon>
        <taxon>Fungi</taxon>
        <taxon>Dikarya</taxon>
        <taxon>Ascomycota</taxon>
        <taxon>Pezizomycotina</taxon>
        <taxon>Dothideomycetes</taxon>
        <taxon>Dothideomycetidae</taxon>
        <taxon>Dothideales</taxon>
        <taxon>Saccotheciaceae</taxon>
        <taxon>Aureobasidium</taxon>
    </lineage>
</organism>
<comment type="subcellular location">
    <subcellularLocation>
        <location evidence="1">Membrane</location>
        <topology evidence="1">Multi-pass membrane protein</topology>
    </subcellularLocation>
</comment>
<comment type="similarity">
    <text evidence="5">Belongs to the SAT4 family.</text>
</comment>
<keyword evidence="4 7" id="KW-0472">Membrane</keyword>
<comment type="caution">
    <text evidence="9">The sequence shown here is derived from an EMBL/GenBank/DDBJ whole genome shotgun (WGS) entry which is preliminary data.</text>
</comment>
<evidence type="ECO:0000313" key="10">
    <source>
        <dbReference type="Proteomes" id="UP000304951"/>
    </source>
</evidence>
<evidence type="ECO:0000313" key="9">
    <source>
        <dbReference type="EMBL" id="THV67967.1"/>
    </source>
</evidence>
<evidence type="ECO:0000256" key="6">
    <source>
        <dbReference type="SAM" id="MobiDB-lite"/>
    </source>
</evidence>
<dbReference type="AlphaFoldDB" id="A0A4S8SC19"/>
<proteinExistence type="inferred from homology"/>